<name>A0ABD2XD14_9HYME</name>
<proteinExistence type="predicted"/>
<evidence type="ECO:0000313" key="3">
    <source>
        <dbReference type="Proteomes" id="UP001627154"/>
    </source>
</evidence>
<protein>
    <recommendedName>
        <fullName evidence="4">Mitofilin</fullName>
    </recommendedName>
</protein>
<sequence length="333" mass="37666">MMLLTFEKKNTNRKVAFGGRDIGALAARRRNPQGGQSLQLEKNCDGKLGAYTPIHRISYFASSWMVQYYNYQRQLRKQARGDEHTCATSQAKPADDVESRFATIGFIQYQLKGLISFIDSKLQPAVNDVIKRTENAADEIEDSASEAEYNNENTKKTVLSYLEEIERDVESFRNKGIDVSECNGNQQTVRDMVQTEVSRTQKCISELLIDSEEIAQKPQETAEEALEVLEKNRVKANGCVDDLDRLSVQQALNASRCLIEAKLEADLKWASVHPLLNADLRKLENLVEIFPSKLDECSWSAMENYYTSKAKDAVTIAKSCILNKVKSNLEYNL</sequence>
<evidence type="ECO:0008006" key="4">
    <source>
        <dbReference type="Google" id="ProtNLM"/>
    </source>
</evidence>
<dbReference type="EMBL" id="JBJJXI010000032">
    <property type="protein sequence ID" value="KAL3403096.1"/>
    <property type="molecule type" value="Genomic_DNA"/>
</dbReference>
<evidence type="ECO:0000256" key="1">
    <source>
        <dbReference type="SAM" id="Coils"/>
    </source>
</evidence>
<organism evidence="2 3">
    <name type="scientific">Trichogramma kaykai</name>
    <dbReference type="NCBI Taxonomy" id="54128"/>
    <lineage>
        <taxon>Eukaryota</taxon>
        <taxon>Metazoa</taxon>
        <taxon>Ecdysozoa</taxon>
        <taxon>Arthropoda</taxon>
        <taxon>Hexapoda</taxon>
        <taxon>Insecta</taxon>
        <taxon>Pterygota</taxon>
        <taxon>Neoptera</taxon>
        <taxon>Endopterygota</taxon>
        <taxon>Hymenoptera</taxon>
        <taxon>Apocrita</taxon>
        <taxon>Proctotrupomorpha</taxon>
        <taxon>Chalcidoidea</taxon>
        <taxon>Trichogrammatidae</taxon>
        <taxon>Trichogramma</taxon>
    </lineage>
</organism>
<dbReference type="Proteomes" id="UP001627154">
    <property type="component" value="Unassembled WGS sequence"/>
</dbReference>
<feature type="coiled-coil region" evidence="1">
    <location>
        <begin position="130"/>
        <end position="157"/>
    </location>
</feature>
<keyword evidence="1" id="KW-0175">Coiled coil</keyword>
<evidence type="ECO:0000313" key="2">
    <source>
        <dbReference type="EMBL" id="KAL3403096.1"/>
    </source>
</evidence>
<reference evidence="2 3" key="1">
    <citation type="journal article" date="2024" name="bioRxiv">
        <title>A reference genome for Trichogramma kaykai: A tiny desert-dwelling parasitoid wasp with competing sex-ratio distorters.</title>
        <authorList>
            <person name="Culotta J."/>
            <person name="Lindsey A.R."/>
        </authorList>
    </citation>
    <scope>NUCLEOTIDE SEQUENCE [LARGE SCALE GENOMIC DNA]</scope>
    <source>
        <strain evidence="2 3">KSX58</strain>
    </source>
</reference>
<gene>
    <name evidence="2" type="ORF">TKK_004227</name>
</gene>
<comment type="caution">
    <text evidence="2">The sequence shown here is derived from an EMBL/GenBank/DDBJ whole genome shotgun (WGS) entry which is preliminary data.</text>
</comment>
<accession>A0ABD2XD14</accession>
<dbReference type="AlphaFoldDB" id="A0ABD2XD14"/>
<keyword evidence="3" id="KW-1185">Reference proteome</keyword>